<dbReference type="GO" id="GO:1903037">
    <property type="term" value="P:regulation of leukocyte cell-cell adhesion"/>
    <property type="evidence" value="ECO:0007669"/>
    <property type="project" value="UniProtKB-ARBA"/>
</dbReference>
<evidence type="ECO:0000259" key="11">
    <source>
        <dbReference type="PROSITE" id="PS50835"/>
    </source>
</evidence>
<name>A0ABD0MB58_CIRMR</name>
<dbReference type="GO" id="GO:0005886">
    <property type="term" value="C:plasma membrane"/>
    <property type="evidence" value="ECO:0007669"/>
    <property type="project" value="UniProtKB-SubCell"/>
</dbReference>
<evidence type="ECO:0000256" key="9">
    <source>
        <dbReference type="ARBA" id="ARBA00023180"/>
    </source>
</evidence>
<gene>
    <name evidence="12" type="ORF">M9458_057421</name>
</gene>
<organism evidence="12 13">
    <name type="scientific">Cirrhinus mrigala</name>
    <name type="common">Mrigala</name>
    <dbReference type="NCBI Taxonomy" id="683832"/>
    <lineage>
        <taxon>Eukaryota</taxon>
        <taxon>Metazoa</taxon>
        <taxon>Chordata</taxon>
        <taxon>Craniata</taxon>
        <taxon>Vertebrata</taxon>
        <taxon>Euteleostomi</taxon>
        <taxon>Actinopterygii</taxon>
        <taxon>Neopterygii</taxon>
        <taxon>Teleostei</taxon>
        <taxon>Ostariophysi</taxon>
        <taxon>Cypriniformes</taxon>
        <taxon>Cyprinidae</taxon>
        <taxon>Labeoninae</taxon>
        <taxon>Labeonini</taxon>
        <taxon>Cirrhinus</taxon>
    </lineage>
</organism>
<dbReference type="InterPro" id="IPR036179">
    <property type="entry name" value="Ig-like_dom_sf"/>
</dbReference>
<dbReference type="Proteomes" id="UP001529510">
    <property type="component" value="Unassembled WGS sequence"/>
</dbReference>
<evidence type="ECO:0000256" key="10">
    <source>
        <dbReference type="ARBA" id="ARBA00023319"/>
    </source>
</evidence>
<comment type="caution">
    <text evidence="12">The sequence shown here is derived from an EMBL/GenBank/DDBJ whole genome shotgun (WGS) entry which is preliminary data.</text>
</comment>
<dbReference type="Pfam" id="PF07686">
    <property type="entry name" value="V-set"/>
    <property type="match status" value="1"/>
</dbReference>
<dbReference type="AlphaFoldDB" id="A0ABD0MB58"/>
<dbReference type="Gene3D" id="2.60.40.10">
    <property type="entry name" value="Immunoglobulins"/>
    <property type="match status" value="1"/>
</dbReference>
<dbReference type="InterPro" id="IPR051713">
    <property type="entry name" value="T-cell_Activation_Regulation"/>
</dbReference>
<proteinExistence type="predicted"/>
<sequence>KVCVISVSLQNTVVGFNGSSVVLPCSSTEHHLELQDINVHWRHNDKIVFDIVKGEDSVEPQDPQYKNRVQTFPEEYERRNFSIKLNNITRADAGVFICFITHSSSSDQETVRLFIN</sequence>
<dbReference type="SUPFAM" id="SSF48726">
    <property type="entry name" value="Immunoglobulin"/>
    <property type="match status" value="1"/>
</dbReference>
<dbReference type="PANTHER" id="PTHR25466:SF14">
    <property type="entry name" value="BUTYROPHILIN SUBFAMILY 2 MEMBER A2-LIKE-RELATED"/>
    <property type="match status" value="1"/>
</dbReference>
<dbReference type="EMBL" id="JAMKFB020000779">
    <property type="protein sequence ID" value="KAL0147275.1"/>
    <property type="molecule type" value="Genomic_DNA"/>
</dbReference>
<evidence type="ECO:0000256" key="6">
    <source>
        <dbReference type="ARBA" id="ARBA00023136"/>
    </source>
</evidence>
<keyword evidence="8" id="KW-0675">Receptor</keyword>
<dbReference type="PANTHER" id="PTHR25466">
    <property type="entry name" value="T-LYMPHOCYTE ACTIVATION ANTIGEN"/>
    <property type="match status" value="1"/>
</dbReference>
<evidence type="ECO:0000256" key="5">
    <source>
        <dbReference type="ARBA" id="ARBA00022989"/>
    </source>
</evidence>
<keyword evidence="9" id="KW-0325">Glycoprotein</keyword>
<accession>A0ABD0MB58</accession>
<evidence type="ECO:0000256" key="8">
    <source>
        <dbReference type="ARBA" id="ARBA00023170"/>
    </source>
</evidence>
<dbReference type="InterPro" id="IPR007110">
    <property type="entry name" value="Ig-like_dom"/>
</dbReference>
<dbReference type="SMART" id="SM00409">
    <property type="entry name" value="IG"/>
    <property type="match status" value="1"/>
</dbReference>
<dbReference type="GO" id="GO:0050863">
    <property type="term" value="P:regulation of T cell activation"/>
    <property type="evidence" value="ECO:0007669"/>
    <property type="project" value="UniProtKB-ARBA"/>
</dbReference>
<keyword evidence="2" id="KW-1003">Cell membrane</keyword>
<evidence type="ECO:0000256" key="2">
    <source>
        <dbReference type="ARBA" id="ARBA00022475"/>
    </source>
</evidence>
<dbReference type="InterPro" id="IPR013783">
    <property type="entry name" value="Ig-like_fold"/>
</dbReference>
<evidence type="ECO:0000313" key="12">
    <source>
        <dbReference type="EMBL" id="KAL0147275.1"/>
    </source>
</evidence>
<evidence type="ECO:0000256" key="1">
    <source>
        <dbReference type="ARBA" id="ARBA00004251"/>
    </source>
</evidence>
<keyword evidence="10" id="KW-0393">Immunoglobulin domain</keyword>
<dbReference type="InterPro" id="IPR013106">
    <property type="entry name" value="Ig_V-set"/>
</dbReference>
<dbReference type="FunFam" id="2.60.40.10:FF:000142">
    <property type="entry name" value="V-set domain-containing T-cell activation inhibitor 1"/>
    <property type="match status" value="1"/>
</dbReference>
<reference evidence="12 13" key="1">
    <citation type="submission" date="2024-05" db="EMBL/GenBank/DDBJ databases">
        <title>Genome sequencing and assembly of Indian major carp, Cirrhinus mrigala (Hamilton, 1822).</title>
        <authorList>
            <person name="Mohindra V."/>
            <person name="Chowdhury L.M."/>
            <person name="Lal K."/>
            <person name="Jena J.K."/>
        </authorList>
    </citation>
    <scope>NUCLEOTIDE SEQUENCE [LARGE SCALE GENOMIC DNA]</scope>
    <source>
        <strain evidence="12">CM1030</strain>
        <tissue evidence="12">Blood</tissue>
    </source>
</reference>
<keyword evidence="5" id="KW-1133">Transmembrane helix</keyword>
<keyword evidence="4" id="KW-0732">Signal</keyword>
<comment type="subcellular location">
    <subcellularLocation>
        <location evidence="1">Cell membrane</location>
        <topology evidence="1">Single-pass type I membrane protein</topology>
    </subcellularLocation>
</comment>
<keyword evidence="3" id="KW-0812">Transmembrane</keyword>
<evidence type="ECO:0000256" key="3">
    <source>
        <dbReference type="ARBA" id="ARBA00022692"/>
    </source>
</evidence>
<feature type="non-terminal residue" evidence="12">
    <location>
        <position position="116"/>
    </location>
</feature>
<dbReference type="InterPro" id="IPR003599">
    <property type="entry name" value="Ig_sub"/>
</dbReference>
<feature type="non-terminal residue" evidence="12">
    <location>
        <position position="1"/>
    </location>
</feature>
<evidence type="ECO:0000256" key="4">
    <source>
        <dbReference type="ARBA" id="ARBA00022729"/>
    </source>
</evidence>
<keyword evidence="7" id="KW-1015">Disulfide bond</keyword>
<evidence type="ECO:0000313" key="13">
    <source>
        <dbReference type="Proteomes" id="UP001529510"/>
    </source>
</evidence>
<feature type="domain" description="Ig-like" evidence="11">
    <location>
        <begin position="18"/>
        <end position="112"/>
    </location>
</feature>
<evidence type="ECO:0000256" key="7">
    <source>
        <dbReference type="ARBA" id="ARBA00023157"/>
    </source>
</evidence>
<keyword evidence="13" id="KW-1185">Reference proteome</keyword>
<protein>
    <recommendedName>
        <fullName evidence="11">Ig-like domain-containing protein</fullName>
    </recommendedName>
</protein>
<keyword evidence="6" id="KW-0472">Membrane</keyword>
<dbReference type="PROSITE" id="PS50835">
    <property type="entry name" value="IG_LIKE"/>
    <property type="match status" value="1"/>
</dbReference>